<dbReference type="InterPro" id="IPR029068">
    <property type="entry name" value="Glyas_Bleomycin-R_OHBP_Dase"/>
</dbReference>
<dbReference type="PANTHER" id="PTHR46036">
    <property type="entry name" value="LACTOYLGLUTATHIONE LYASE"/>
    <property type="match status" value="1"/>
</dbReference>
<evidence type="ECO:0000259" key="6">
    <source>
        <dbReference type="PROSITE" id="PS51819"/>
    </source>
</evidence>
<sequence length="143" mass="15175">MKTLFVSYRVTDLDRSLGFYTALGYAELGRVEVGDGASLVLLAFPGEPAASLELVHRPGDGPVDVGSGFDHLAIQVEALASTLERLTEAGLRPEPLQYPGGPRGPKTSWLTDPDGYRIELVEWPSGHPDGITAADFARGGDPA</sequence>
<dbReference type="InterPro" id="IPR037523">
    <property type="entry name" value="VOC_core"/>
</dbReference>
<evidence type="ECO:0000313" key="8">
    <source>
        <dbReference type="Proteomes" id="UP000008043"/>
    </source>
</evidence>
<dbReference type="SUPFAM" id="SSF54593">
    <property type="entry name" value="Glyoxalase/Bleomycin resistance protein/Dihydroxybiphenyl dioxygenase"/>
    <property type="match status" value="1"/>
</dbReference>
<dbReference type="STRING" id="1214101.BN159_0552"/>
<evidence type="ECO:0000256" key="5">
    <source>
        <dbReference type="SAM" id="MobiDB-lite"/>
    </source>
</evidence>
<name>K4QSM9_STRDJ</name>
<proteinExistence type="predicted"/>
<reference evidence="7 8" key="1">
    <citation type="journal article" date="2012" name="J. Bacteriol.">
        <title>Genome sequence of the bacterium Streptomyces davawensis JCM 4913 and heterologous production of the unique antibiotic roseoflavin.</title>
        <authorList>
            <person name="Jankowitsch F."/>
            <person name="Schwarz J."/>
            <person name="Ruckert C."/>
            <person name="Gust B."/>
            <person name="Szczepanowski R."/>
            <person name="Blom J."/>
            <person name="Pelzer S."/>
            <person name="Kalinowski J."/>
            <person name="Mack M."/>
        </authorList>
    </citation>
    <scope>NUCLEOTIDE SEQUENCE [LARGE SCALE GENOMIC DNA]</scope>
    <source>
        <strain evidence="8">DSM 101723 / JCM 4913 / KCC S-0913 / 768</strain>
    </source>
</reference>
<dbReference type="GO" id="GO:0004462">
    <property type="term" value="F:lactoylglutathione lyase activity"/>
    <property type="evidence" value="ECO:0007669"/>
    <property type="project" value="TreeGrafter"/>
</dbReference>
<gene>
    <name evidence="7" type="ORF">BN159_0552</name>
</gene>
<dbReference type="PROSITE" id="PS51819">
    <property type="entry name" value="VOC"/>
    <property type="match status" value="1"/>
</dbReference>
<dbReference type="PATRIC" id="fig|1214101.3.peg.561"/>
<dbReference type="GO" id="GO:0019243">
    <property type="term" value="P:methylglyoxal catabolic process to D-lactate via S-lactoyl-glutathione"/>
    <property type="evidence" value="ECO:0007669"/>
    <property type="project" value="TreeGrafter"/>
</dbReference>
<dbReference type="RefSeq" id="WP_015655332.1">
    <property type="nucleotide sequence ID" value="NC_020504.1"/>
</dbReference>
<keyword evidence="7" id="KW-0456">Lyase</keyword>
<feature type="region of interest" description="Disordered" evidence="5">
    <location>
        <begin position="90"/>
        <end position="111"/>
    </location>
</feature>
<organism evidence="7 8">
    <name type="scientific">Streptomyces davaonensis (strain DSM 101723 / JCM 4913 / KCC S-0913 / 768)</name>
    <dbReference type="NCBI Taxonomy" id="1214101"/>
    <lineage>
        <taxon>Bacteria</taxon>
        <taxon>Bacillati</taxon>
        <taxon>Actinomycetota</taxon>
        <taxon>Actinomycetes</taxon>
        <taxon>Kitasatosporales</taxon>
        <taxon>Streptomycetaceae</taxon>
        <taxon>Streptomyces</taxon>
    </lineage>
</organism>
<accession>K4QSM9</accession>
<feature type="domain" description="VOC" evidence="6">
    <location>
        <begin position="2"/>
        <end position="123"/>
    </location>
</feature>
<evidence type="ECO:0000256" key="3">
    <source>
        <dbReference type="ARBA" id="ARBA00032460"/>
    </source>
</evidence>
<protein>
    <recommendedName>
        <fullName evidence="2">Aldoketomutase</fullName>
    </recommendedName>
    <alternativeName>
        <fullName evidence="1">Ketone-aldehyde mutase</fullName>
    </alternativeName>
    <alternativeName>
        <fullName evidence="3">Methylglyoxalase</fullName>
    </alternativeName>
    <alternativeName>
        <fullName evidence="4">S-D-lactoylglutathione methylglyoxal lyase</fullName>
    </alternativeName>
</protein>
<dbReference type="OrthoDB" id="115162at2"/>
<evidence type="ECO:0000256" key="2">
    <source>
        <dbReference type="ARBA" id="ARBA00030892"/>
    </source>
</evidence>
<evidence type="ECO:0000256" key="1">
    <source>
        <dbReference type="ARBA" id="ARBA00030291"/>
    </source>
</evidence>
<evidence type="ECO:0000313" key="7">
    <source>
        <dbReference type="EMBL" id="CCK24931.1"/>
    </source>
</evidence>
<dbReference type="Proteomes" id="UP000008043">
    <property type="component" value="Chromosome"/>
</dbReference>
<dbReference type="Pfam" id="PF00903">
    <property type="entry name" value="Glyoxalase"/>
    <property type="match status" value="1"/>
</dbReference>
<dbReference type="PANTHER" id="PTHR46036:SF5">
    <property type="entry name" value="LACTOYLGLUTATHIONE LYASE"/>
    <property type="match status" value="1"/>
</dbReference>
<dbReference type="AlphaFoldDB" id="K4QSM9"/>
<dbReference type="GO" id="GO:0005737">
    <property type="term" value="C:cytoplasm"/>
    <property type="evidence" value="ECO:0007669"/>
    <property type="project" value="TreeGrafter"/>
</dbReference>
<dbReference type="KEGG" id="sdv:BN159_0552"/>
<dbReference type="EMBL" id="HE971709">
    <property type="protein sequence ID" value="CCK24931.1"/>
    <property type="molecule type" value="Genomic_DNA"/>
</dbReference>
<dbReference type="eggNOG" id="COG0346">
    <property type="taxonomic scope" value="Bacteria"/>
</dbReference>
<dbReference type="Gene3D" id="3.10.180.10">
    <property type="entry name" value="2,3-Dihydroxybiphenyl 1,2-Dioxygenase, domain 1"/>
    <property type="match status" value="1"/>
</dbReference>
<evidence type="ECO:0000256" key="4">
    <source>
        <dbReference type="ARBA" id="ARBA00033298"/>
    </source>
</evidence>
<dbReference type="HOGENOM" id="CLU_046006_8_1_11"/>
<dbReference type="InterPro" id="IPR004360">
    <property type="entry name" value="Glyas_Fos-R_dOase_dom"/>
</dbReference>
<keyword evidence="8" id="KW-1185">Reference proteome</keyword>